<dbReference type="SUPFAM" id="SSF57903">
    <property type="entry name" value="FYVE/PHD zinc finger"/>
    <property type="match status" value="1"/>
</dbReference>
<organism evidence="9 10">
    <name type="scientific">Allomyces macrogynus (strain ATCC 38327)</name>
    <name type="common">Allomyces javanicus var. macrogynus</name>
    <dbReference type="NCBI Taxonomy" id="578462"/>
    <lineage>
        <taxon>Eukaryota</taxon>
        <taxon>Fungi</taxon>
        <taxon>Fungi incertae sedis</taxon>
        <taxon>Blastocladiomycota</taxon>
        <taxon>Blastocladiomycetes</taxon>
        <taxon>Blastocladiales</taxon>
        <taxon>Blastocladiaceae</taxon>
        <taxon>Allomyces</taxon>
    </lineage>
</organism>
<keyword evidence="2" id="KW-0479">Metal-binding</keyword>
<dbReference type="EMBL" id="GG745339">
    <property type="protein sequence ID" value="KNE62218.1"/>
    <property type="molecule type" value="Genomic_DNA"/>
</dbReference>
<reference evidence="10" key="2">
    <citation type="submission" date="2009-11" db="EMBL/GenBank/DDBJ databases">
        <title>The Genome Sequence of Allomyces macrogynus strain ATCC 38327.</title>
        <authorList>
            <consortium name="The Broad Institute Genome Sequencing Platform"/>
            <person name="Russ C."/>
            <person name="Cuomo C."/>
            <person name="Shea T."/>
            <person name="Young S.K."/>
            <person name="Zeng Q."/>
            <person name="Koehrsen M."/>
            <person name="Haas B."/>
            <person name="Borodovsky M."/>
            <person name="Guigo R."/>
            <person name="Alvarado L."/>
            <person name="Berlin A."/>
            <person name="Borenstein D."/>
            <person name="Chen Z."/>
            <person name="Engels R."/>
            <person name="Freedman E."/>
            <person name="Gellesch M."/>
            <person name="Goldberg J."/>
            <person name="Griggs A."/>
            <person name="Gujja S."/>
            <person name="Heiman D."/>
            <person name="Hepburn T."/>
            <person name="Howarth C."/>
            <person name="Jen D."/>
            <person name="Larson L."/>
            <person name="Lewis B."/>
            <person name="Mehta T."/>
            <person name="Park D."/>
            <person name="Pearson M."/>
            <person name="Roberts A."/>
            <person name="Saif S."/>
            <person name="Shenoy N."/>
            <person name="Sisk P."/>
            <person name="Stolte C."/>
            <person name="Sykes S."/>
            <person name="Walk T."/>
            <person name="White J."/>
            <person name="Yandava C."/>
            <person name="Burger G."/>
            <person name="Gray M.W."/>
            <person name="Holland P.W.H."/>
            <person name="King N."/>
            <person name="Lang F.B.F."/>
            <person name="Roger A.J."/>
            <person name="Ruiz-Trillo I."/>
            <person name="Lander E."/>
            <person name="Nusbaum C."/>
        </authorList>
    </citation>
    <scope>NUCLEOTIDE SEQUENCE [LARGE SCALE GENOMIC DNA]</scope>
    <source>
        <strain evidence="10">ATCC 38327</strain>
    </source>
</reference>
<accession>A0A0L0SI78</accession>
<dbReference type="GO" id="GO:0008270">
    <property type="term" value="F:zinc ion binding"/>
    <property type="evidence" value="ECO:0007669"/>
    <property type="project" value="UniProtKB-KW"/>
</dbReference>
<evidence type="ECO:0000313" key="9">
    <source>
        <dbReference type="EMBL" id="KNE62218.1"/>
    </source>
</evidence>
<dbReference type="GO" id="GO:0005737">
    <property type="term" value="C:cytoplasm"/>
    <property type="evidence" value="ECO:0007669"/>
    <property type="project" value="TreeGrafter"/>
</dbReference>
<feature type="region of interest" description="Disordered" evidence="6">
    <location>
        <begin position="1"/>
        <end position="95"/>
    </location>
</feature>
<dbReference type="GO" id="GO:0070936">
    <property type="term" value="P:protein K48-linked ubiquitination"/>
    <property type="evidence" value="ECO:0007669"/>
    <property type="project" value="TreeGrafter"/>
</dbReference>
<dbReference type="PANTHER" id="PTHR14879">
    <property type="entry name" value="CASPASE REGULATOR, RING FINGER DOMAIN-CONTAINING"/>
    <property type="match status" value="1"/>
</dbReference>
<feature type="compositionally biased region" description="Low complexity" evidence="6">
    <location>
        <begin position="330"/>
        <end position="345"/>
    </location>
</feature>
<dbReference type="CDD" id="cd16500">
    <property type="entry name" value="RING-HC_CARP"/>
    <property type="match status" value="1"/>
</dbReference>
<dbReference type="STRING" id="578462.A0A0L0SI78"/>
<dbReference type="AlphaFoldDB" id="A0A0L0SI78"/>
<dbReference type="eggNOG" id="KOG4275">
    <property type="taxonomic scope" value="Eukaryota"/>
</dbReference>
<protein>
    <recommendedName>
        <fullName evidence="11">FYVE-type domain-containing protein</fullName>
    </recommendedName>
</protein>
<dbReference type="InterPro" id="IPR036361">
    <property type="entry name" value="SAP_dom_sf"/>
</dbReference>
<dbReference type="GO" id="GO:0061630">
    <property type="term" value="F:ubiquitin protein ligase activity"/>
    <property type="evidence" value="ECO:0007669"/>
    <property type="project" value="TreeGrafter"/>
</dbReference>
<comment type="subcellular location">
    <subcellularLocation>
        <location evidence="1">Cell membrane</location>
        <topology evidence="1">Peripheral membrane protein</topology>
    </subcellularLocation>
</comment>
<dbReference type="OMA" id="CAYCIEN"/>
<dbReference type="InterPro" id="IPR013083">
    <property type="entry name" value="Znf_RING/FYVE/PHD"/>
</dbReference>
<feature type="compositionally biased region" description="Low complexity" evidence="6">
    <location>
        <begin position="312"/>
        <end position="322"/>
    </location>
</feature>
<dbReference type="InterPro" id="IPR011011">
    <property type="entry name" value="Znf_FYVE_PHD"/>
</dbReference>
<dbReference type="SMART" id="SM00184">
    <property type="entry name" value="RING"/>
    <property type="match status" value="2"/>
</dbReference>
<dbReference type="InterPro" id="IPR051728">
    <property type="entry name" value="RING-FYVE_E3_ubiquitin-ligase"/>
</dbReference>
<dbReference type="Pfam" id="PF01363">
    <property type="entry name" value="FYVE"/>
    <property type="match status" value="1"/>
</dbReference>
<feature type="compositionally biased region" description="Pro residues" evidence="6">
    <location>
        <begin position="288"/>
        <end position="298"/>
    </location>
</feature>
<dbReference type="InterPro" id="IPR000306">
    <property type="entry name" value="Znf_FYVE"/>
</dbReference>
<feature type="domain" description="RING-type" evidence="7">
    <location>
        <begin position="457"/>
        <end position="492"/>
    </location>
</feature>
<dbReference type="GO" id="GO:1902042">
    <property type="term" value="P:negative regulation of extrinsic apoptotic signaling pathway via death domain receptors"/>
    <property type="evidence" value="ECO:0007669"/>
    <property type="project" value="TreeGrafter"/>
</dbReference>
<gene>
    <name evidence="9" type="ORF">AMAG_07458</name>
</gene>
<dbReference type="OrthoDB" id="3045089at2759"/>
<dbReference type="GO" id="GO:0005886">
    <property type="term" value="C:plasma membrane"/>
    <property type="evidence" value="ECO:0007669"/>
    <property type="project" value="UniProtKB-SubCell"/>
</dbReference>
<feature type="domain" description="FYVE-type" evidence="8">
    <location>
        <begin position="105"/>
        <end position="166"/>
    </location>
</feature>
<evidence type="ECO:0000256" key="2">
    <source>
        <dbReference type="ARBA" id="ARBA00022723"/>
    </source>
</evidence>
<dbReference type="GO" id="GO:0043161">
    <property type="term" value="P:proteasome-mediated ubiquitin-dependent protein catabolic process"/>
    <property type="evidence" value="ECO:0007669"/>
    <property type="project" value="TreeGrafter"/>
</dbReference>
<feature type="region of interest" description="Disordered" evidence="6">
    <location>
        <begin position="234"/>
        <end position="347"/>
    </location>
</feature>
<evidence type="ECO:0000256" key="3">
    <source>
        <dbReference type="ARBA" id="ARBA00022771"/>
    </source>
</evidence>
<feature type="compositionally biased region" description="Low complexity" evidence="6">
    <location>
        <begin position="64"/>
        <end position="79"/>
    </location>
</feature>
<dbReference type="PROSITE" id="PS50089">
    <property type="entry name" value="ZF_RING_2"/>
    <property type="match status" value="1"/>
</dbReference>
<evidence type="ECO:0000259" key="7">
    <source>
        <dbReference type="PROSITE" id="PS50089"/>
    </source>
</evidence>
<name>A0A0L0SI78_ALLM3</name>
<evidence type="ECO:0000259" key="8">
    <source>
        <dbReference type="PROSITE" id="PS50178"/>
    </source>
</evidence>
<feature type="compositionally biased region" description="Low complexity" evidence="6">
    <location>
        <begin position="234"/>
        <end position="287"/>
    </location>
</feature>
<dbReference type="Pfam" id="PF13920">
    <property type="entry name" value="zf-C3HC4_3"/>
    <property type="match status" value="1"/>
</dbReference>
<sequence length="504" mass="52706">MAAPLDTNPPAATGPVEPVHQPDAAPADADAPPALPDRASTVIDDDDAVVPIGSPKDTASGVTDAPAADAPPSDANADPTTSNGSVSAPPPHPPLALTIPRLVPDGDVTQCGLCSKRFAFFWHGKRNCHHCGYVFCTACADSSVRIPKFGYHAPVRVCKYCLPFVNIGSLDEPHLLLQPVHALKSYCRAYQLTNPLGGPFLEKRELVRAIVDSIEHPSDDREVYFRAHCPAAAVQSGTGSSSSAEASSSSSNAARSSTPAPGAAPAPSSRRSSVSGTGSTSTTSGANAPPPPPPPQPQPSRGARPWDFPRASRSGPSSSSNDSARHRSRSQPPGAGGNPPADGANTFTVPLEDLLTYLATVASQREAESRGPPPPPAHRRTTGDWPTPKMLVETGTDPAQLSVHTLKGILAAQDVDYAGVLEKADLVKKVQRLMDEVRPPAEGGEKPAAAVGEENTCKVCMDAAINCVLLECGHVGVCIDCAHKLNECPFCREKIVRVVHTFRP</sequence>
<dbReference type="PROSITE" id="PS50178">
    <property type="entry name" value="ZF_FYVE"/>
    <property type="match status" value="1"/>
</dbReference>
<evidence type="ECO:0000256" key="5">
    <source>
        <dbReference type="PROSITE-ProRule" id="PRU00175"/>
    </source>
</evidence>
<reference evidence="9 10" key="1">
    <citation type="submission" date="2009-11" db="EMBL/GenBank/DDBJ databases">
        <title>Annotation of Allomyces macrogynus ATCC 38327.</title>
        <authorList>
            <consortium name="The Broad Institute Genome Sequencing Platform"/>
            <person name="Russ C."/>
            <person name="Cuomo C."/>
            <person name="Burger G."/>
            <person name="Gray M.W."/>
            <person name="Holland P.W.H."/>
            <person name="King N."/>
            <person name="Lang F.B.F."/>
            <person name="Roger A.J."/>
            <person name="Ruiz-Trillo I."/>
            <person name="Young S.K."/>
            <person name="Zeng Q."/>
            <person name="Gargeya S."/>
            <person name="Fitzgerald M."/>
            <person name="Haas B."/>
            <person name="Abouelleil A."/>
            <person name="Alvarado L."/>
            <person name="Arachchi H.M."/>
            <person name="Berlin A."/>
            <person name="Chapman S.B."/>
            <person name="Gearin G."/>
            <person name="Goldberg J."/>
            <person name="Griggs A."/>
            <person name="Gujja S."/>
            <person name="Hansen M."/>
            <person name="Heiman D."/>
            <person name="Howarth C."/>
            <person name="Larimer J."/>
            <person name="Lui A."/>
            <person name="MacDonald P.J.P."/>
            <person name="McCowen C."/>
            <person name="Montmayeur A."/>
            <person name="Murphy C."/>
            <person name="Neiman D."/>
            <person name="Pearson M."/>
            <person name="Priest M."/>
            <person name="Roberts A."/>
            <person name="Saif S."/>
            <person name="Shea T."/>
            <person name="Sisk P."/>
            <person name="Stolte C."/>
            <person name="Sykes S."/>
            <person name="Wortman J."/>
            <person name="Nusbaum C."/>
            <person name="Birren B."/>
        </authorList>
    </citation>
    <scope>NUCLEOTIDE SEQUENCE [LARGE SCALE GENOMIC DNA]</scope>
    <source>
        <strain evidence="9 10">ATCC 38327</strain>
    </source>
</reference>
<evidence type="ECO:0008006" key="11">
    <source>
        <dbReference type="Google" id="ProtNLM"/>
    </source>
</evidence>
<dbReference type="SUPFAM" id="SSF57850">
    <property type="entry name" value="RING/U-box"/>
    <property type="match status" value="1"/>
</dbReference>
<dbReference type="PANTHER" id="PTHR14879:SF15">
    <property type="entry name" value="E3 UBIQUITIN-PROTEIN LIGASE RIFIFYLIN-LIKE PROTEIN"/>
    <property type="match status" value="1"/>
</dbReference>
<dbReference type="Proteomes" id="UP000054350">
    <property type="component" value="Unassembled WGS sequence"/>
</dbReference>
<evidence type="ECO:0000256" key="1">
    <source>
        <dbReference type="ARBA" id="ARBA00004202"/>
    </source>
</evidence>
<keyword evidence="4" id="KW-0862">Zinc</keyword>
<keyword evidence="3 5" id="KW-0863">Zinc-finger</keyword>
<dbReference type="VEuPathDB" id="FungiDB:AMAG_07458"/>
<evidence type="ECO:0000256" key="6">
    <source>
        <dbReference type="SAM" id="MobiDB-lite"/>
    </source>
</evidence>
<evidence type="ECO:0000256" key="4">
    <source>
        <dbReference type="ARBA" id="ARBA00022833"/>
    </source>
</evidence>
<dbReference type="SMART" id="SM00064">
    <property type="entry name" value="FYVE"/>
    <property type="match status" value="1"/>
</dbReference>
<dbReference type="InterPro" id="IPR001841">
    <property type="entry name" value="Znf_RING"/>
</dbReference>
<keyword evidence="10" id="KW-1185">Reference proteome</keyword>
<dbReference type="Gene3D" id="3.30.40.10">
    <property type="entry name" value="Zinc/RING finger domain, C3HC4 (zinc finger)"/>
    <property type="match status" value="2"/>
</dbReference>
<dbReference type="InterPro" id="IPR017455">
    <property type="entry name" value="Znf_FYVE-rel"/>
</dbReference>
<feature type="region of interest" description="Disordered" evidence="6">
    <location>
        <begin position="363"/>
        <end position="389"/>
    </location>
</feature>
<dbReference type="Gene3D" id="1.10.720.30">
    <property type="entry name" value="SAP domain"/>
    <property type="match status" value="1"/>
</dbReference>
<dbReference type="FunFam" id="3.30.40.10:FF:000110">
    <property type="entry name" value="E3 ubiquitin-protein ligase RNF34 isoform X1"/>
    <property type="match status" value="1"/>
</dbReference>
<evidence type="ECO:0000313" key="10">
    <source>
        <dbReference type="Proteomes" id="UP000054350"/>
    </source>
</evidence>
<feature type="compositionally biased region" description="Low complexity" evidence="6">
    <location>
        <begin position="22"/>
        <end position="39"/>
    </location>
</feature>
<proteinExistence type="predicted"/>